<reference evidence="2 3" key="1">
    <citation type="submission" date="2017-08" db="EMBL/GenBank/DDBJ databases">
        <title>Infants hospitalized years apart are colonized by the same room-sourced microbial strains.</title>
        <authorList>
            <person name="Brooks B."/>
            <person name="Olm M.R."/>
            <person name="Firek B.A."/>
            <person name="Baker R."/>
            <person name="Thomas B.C."/>
            <person name="Morowitz M.J."/>
            <person name="Banfield J.F."/>
        </authorList>
    </citation>
    <scope>NUCLEOTIDE SEQUENCE [LARGE SCALE GENOMIC DNA]</scope>
    <source>
        <strain evidence="2">S2_005_003_R2_43</strain>
    </source>
</reference>
<keyword evidence="1" id="KW-0812">Transmembrane</keyword>
<proteinExistence type="predicted"/>
<dbReference type="Proteomes" id="UP000249577">
    <property type="component" value="Unassembled WGS sequence"/>
</dbReference>
<dbReference type="AlphaFoldDB" id="A0A2W5KAV4"/>
<accession>A0A2W5KAV4</accession>
<organism evidence="2 3">
    <name type="scientific">Ancylobacter novellus</name>
    <name type="common">Thiobacillus novellus</name>
    <dbReference type="NCBI Taxonomy" id="921"/>
    <lineage>
        <taxon>Bacteria</taxon>
        <taxon>Pseudomonadati</taxon>
        <taxon>Pseudomonadota</taxon>
        <taxon>Alphaproteobacteria</taxon>
        <taxon>Hyphomicrobiales</taxon>
        <taxon>Xanthobacteraceae</taxon>
        <taxon>Ancylobacter</taxon>
    </lineage>
</organism>
<comment type="caution">
    <text evidence="2">The sequence shown here is derived from an EMBL/GenBank/DDBJ whole genome shotgun (WGS) entry which is preliminary data.</text>
</comment>
<evidence type="ECO:0000313" key="2">
    <source>
        <dbReference type="EMBL" id="PZQ14276.1"/>
    </source>
</evidence>
<evidence type="ECO:0000313" key="3">
    <source>
        <dbReference type="Proteomes" id="UP000249577"/>
    </source>
</evidence>
<gene>
    <name evidence="2" type="ORF">DI565_12690</name>
</gene>
<dbReference type="EMBL" id="QFPN01000006">
    <property type="protein sequence ID" value="PZQ14276.1"/>
    <property type="molecule type" value="Genomic_DNA"/>
</dbReference>
<name>A0A2W5KAV4_ANCNO</name>
<evidence type="ECO:0008006" key="4">
    <source>
        <dbReference type="Google" id="ProtNLM"/>
    </source>
</evidence>
<evidence type="ECO:0000256" key="1">
    <source>
        <dbReference type="SAM" id="Phobius"/>
    </source>
</evidence>
<feature type="transmembrane region" description="Helical" evidence="1">
    <location>
        <begin position="21"/>
        <end position="42"/>
    </location>
</feature>
<keyword evidence="1" id="KW-1133">Transmembrane helix</keyword>
<feature type="transmembrane region" description="Helical" evidence="1">
    <location>
        <begin position="48"/>
        <end position="67"/>
    </location>
</feature>
<keyword evidence="1" id="KW-0472">Membrane</keyword>
<sequence>MSLTPDDIERRIKAKRFNERLKLFASTLNTIGLTLFGSAVVIPFVAGALTTSVIVWIMLAVALHLSAQTGLKQLRSED</sequence>
<protein>
    <recommendedName>
        <fullName evidence="4">Amino acid transporter</fullName>
    </recommendedName>
</protein>